<protein>
    <recommendedName>
        <fullName evidence="1">DUF8149 domain-containing protein</fullName>
    </recommendedName>
</protein>
<feature type="domain" description="DUF8149" evidence="1">
    <location>
        <begin position="3"/>
        <end position="68"/>
    </location>
</feature>
<organism evidence="2 3">
    <name type="scientific">Salinirubellus salinus</name>
    <dbReference type="NCBI Taxonomy" id="1364945"/>
    <lineage>
        <taxon>Archaea</taxon>
        <taxon>Methanobacteriati</taxon>
        <taxon>Methanobacteriota</taxon>
        <taxon>Stenosarchaea group</taxon>
        <taxon>Halobacteria</taxon>
        <taxon>Halobacteriales</taxon>
        <taxon>Natronomonadaceae</taxon>
        <taxon>Salinirubellus</taxon>
    </lineage>
</organism>
<name>A0A9E7U765_9EURY</name>
<accession>A0A9E7U765</accession>
<evidence type="ECO:0000313" key="2">
    <source>
        <dbReference type="EMBL" id="UWM53236.1"/>
    </source>
</evidence>
<sequence>MPTEQSGVPIVCEECGTEARVPLDELAERLEKHNETRHDGAEHARVDPTVADRLADLVAEDMGLLEDDA</sequence>
<dbReference type="GeneID" id="74943542"/>
<reference evidence="2" key="1">
    <citation type="submission" date="2022-09" db="EMBL/GenBank/DDBJ databases">
        <title>Diverse halophilic archaea isolated from saline environments.</title>
        <authorList>
            <person name="Cui H.-L."/>
        </authorList>
    </citation>
    <scope>NUCLEOTIDE SEQUENCE</scope>
    <source>
        <strain evidence="2">ZS-35-S2</strain>
    </source>
</reference>
<dbReference type="Proteomes" id="UP001057580">
    <property type="component" value="Chromosome"/>
</dbReference>
<dbReference type="InterPro" id="IPR058462">
    <property type="entry name" value="DUF8149"/>
</dbReference>
<dbReference type="Pfam" id="PF26476">
    <property type="entry name" value="DUF8149"/>
    <property type="match status" value="1"/>
</dbReference>
<dbReference type="KEGG" id="ssai:N0B31_13930"/>
<gene>
    <name evidence="2" type="ORF">N0B31_13930</name>
</gene>
<evidence type="ECO:0000313" key="3">
    <source>
        <dbReference type="Proteomes" id="UP001057580"/>
    </source>
</evidence>
<proteinExistence type="predicted"/>
<dbReference type="EMBL" id="CP104003">
    <property type="protein sequence ID" value="UWM53236.1"/>
    <property type="molecule type" value="Genomic_DNA"/>
</dbReference>
<dbReference type="AlphaFoldDB" id="A0A9E7U765"/>
<evidence type="ECO:0000259" key="1">
    <source>
        <dbReference type="Pfam" id="PF26476"/>
    </source>
</evidence>
<keyword evidence="3" id="KW-1185">Reference proteome</keyword>
<dbReference type="RefSeq" id="WP_260592230.1">
    <property type="nucleotide sequence ID" value="NZ_CP104003.1"/>
</dbReference>